<evidence type="ECO:0000259" key="4">
    <source>
        <dbReference type="Pfam" id="PF08241"/>
    </source>
</evidence>
<keyword evidence="3" id="KW-0808">Transferase</keyword>
<accession>A0A4S4N4H3</accession>
<dbReference type="GO" id="GO:0008757">
    <property type="term" value="F:S-adenosylmethionine-dependent methyltransferase activity"/>
    <property type="evidence" value="ECO:0007669"/>
    <property type="project" value="InterPro"/>
</dbReference>
<keyword evidence="2" id="KW-0489">Methyltransferase</keyword>
<name>A0A4S4N4H3_9APHY</name>
<dbReference type="AlphaFoldDB" id="A0A4S4N4H3"/>
<evidence type="ECO:0000313" key="5">
    <source>
        <dbReference type="EMBL" id="THH33939.1"/>
    </source>
</evidence>
<gene>
    <name evidence="5" type="ORF">EUX98_g263</name>
</gene>
<comment type="caution">
    <text evidence="5">The sequence shown here is derived from an EMBL/GenBank/DDBJ whole genome shotgun (WGS) entry which is preliminary data.</text>
</comment>
<dbReference type="InterPro" id="IPR029063">
    <property type="entry name" value="SAM-dependent_MTases_sf"/>
</dbReference>
<evidence type="ECO:0000256" key="2">
    <source>
        <dbReference type="ARBA" id="ARBA00022603"/>
    </source>
</evidence>
<dbReference type="Pfam" id="PF08241">
    <property type="entry name" value="Methyltransf_11"/>
    <property type="match status" value="1"/>
</dbReference>
<dbReference type="PANTHER" id="PTHR44942:SF4">
    <property type="entry name" value="METHYLTRANSFERASE TYPE 11 DOMAIN-CONTAINING PROTEIN"/>
    <property type="match status" value="1"/>
</dbReference>
<dbReference type="InterPro" id="IPR013216">
    <property type="entry name" value="Methyltransf_11"/>
</dbReference>
<dbReference type="Proteomes" id="UP000308730">
    <property type="component" value="Unassembled WGS sequence"/>
</dbReference>
<evidence type="ECO:0000256" key="3">
    <source>
        <dbReference type="ARBA" id="ARBA00022679"/>
    </source>
</evidence>
<dbReference type="SUPFAM" id="SSF53335">
    <property type="entry name" value="S-adenosyl-L-methionine-dependent methyltransferases"/>
    <property type="match status" value="1"/>
</dbReference>
<sequence length="309" mass="35338">MRLYHGVKPFIRTKTTHHLKFNLISIRLFHSSTSTMAVPVHKIAQEGFGTGTNELYDRARPSYQSVVLSHIRKTVRGSQPLNIVELGAGTGIFTRALFAHPEWKDSVAHLRAVEPSEGMRDVFVKTVQDSRASAVEGTFEHTNVEDGWADLVVIAQAFHWCPDYDKASAEFARILKPNGIVVLVWNLEDREGAQWVAQLRDTYEKFENGTPQFRLDLWRATFTTPSYTANFEPPKEEKWKWTLQATRDLVVDRVSSKSYVAILPDATKEQVQKDVKTIVDRGDGLVWVEKEKGVFEWPYYTLAVTWNKK</sequence>
<evidence type="ECO:0000256" key="1">
    <source>
        <dbReference type="ARBA" id="ARBA00008361"/>
    </source>
</evidence>
<feature type="domain" description="Methyltransferase type 11" evidence="4">
    <location>
        <begin position="85"/>
        <end position="183"/>
    </location>
</feature>
<protein>
    <recommendedName>
        <fullName evidence="4">Methyltransferase type 11 domain-containing protein</fullName>
    </recommendedName>
</protein>
<dbReference type="GO" id="GO:0032259">
    <property type="term" value="P:methylation"/>
    <property type="evidence" value="ECO:0007669"/>
    <property type="project" value="UniProtKB-KW"/>
</dbReference>
<keyword evidence="6" id="KW-1185">Reference proteome</keyword>
<evidence type="ECO:0000313" key="6">
    <source>
        <dbReference type="Proteomes" id="UP000308730"/>
    </source>
</evidence>
<dbReference type="InterPro" id="IPR051052">
    <property type="entry name" value="Diverse_substrate_MTase"/>
</dbReference>
<dbReference type="Gene3D" id="3.40.50.150">
    <property type="entry name" value="Vaccinia Virus protein VP39"/>
    <property type="match status" value="1"/>
</dbReference>
<proteinExistence type="inferred from homology"/>
<dbReference type="OrthoDB" id="66144at2759"/>
<reference evidence="5 6" key="1">
    <citation type="submission" date="2019-02" db="EMBL/GenBank/DDBJ databases">
        <title>Genome sequencing of the rare red list fungi Antrodiella citrinella (Flaviporus citrinellus).</title>
        <authorList>
            <person name="Buettner E."/>
            <person name="Kellner H."/>
        </authorList>
    </citation>
    <scope>NUCLEOTIDE SEQUENCE [LARGE SCALE GENOMIC DNA]</scope>
    <source>
        <strain evidence="5 6">DSM 108506</strain>
    </source>
</reference>
<comment type="similarity">
    <text evidence="1">Belongs to the methyltransferase superfamily.</text>
</comment>
<dbReference type="PANTHER" id="PTHR44942">
    <property type="entry name" value="METHYLTRANSF_11 DOMAIN-CONTAINING PROTEIN"/>
    <property type="match status" value="1"/>
</dbReference>
<dbReference type="EMBL" id="SGPM01000002">
    <property type="protein sequence ID" value="THH33939.1"/>
    <property type="molecule type" value="Genomic_DNA"/>
</dbReference>
<dbReference type="CDD" id="cd02440">
    <property type="entry name" value="AdoMet_MTases"/>
    <property type="match status" value="1"/>
</dbReference>
<organism evidence="5 6">
    <name type="scientific">Antrodiella citrinella</name>
    <dbReference type="NCBI Taxonomy" id="2447956"/>
    <lineage>
        <taxon>Eukaryota</taxon>
        <taxon>Fungi</taxon>
        <taxon>Dikarya</taxon>
        <taxon>Basidiomycota</taxon>
        <taxon>Agaricomycotina</taxon>
        <taxon>Agaricomycetes</taxon>
        <taxon>Polyporales</taxon>
        <taxon>Steccherinaceae</taxon>
        <taxon>Antrodiella</taxon>
    </lineage>
</organism>